<keyword evidence="3" id="KW-1185">Reference proteome</keyword>
<evidence type="ECO:0000313" key="3">
    <source>
        <dbReference type="Proteomes" id="UP001596161"/>
    </source>
</evidence>
<dbReference type="Proteomes" id="UP001596161">
    <property type="component" value="Unassembled WGS sequence"/>
</dbReference>
<dbReference type="EMBL" id="JBHSKT010000001">
    <property type="protein sequence ID" value="MFC5269198.1"/>
    <property type="molecule type" value="Genomic_DNA"/>
</dbReference>
<reference evidence="3" key="1">
    <citation type="journal article" date="2019" name="Int. J. Syst. Evol. Microbiol.">
        <title>The Global Catalogue of Microorganisms (GCM) 10K type strain sequencing project: providing services to taxonomists for standard genome sequencing and annotation.</title>
        <authorList>
            <consortium name="The Broad Institute Genomics Platform"/>
            <consortium name="The Broad Institute Genome Sequencing Center for Infectious Disease"/>
            <person name="Wu L."/>
            <person name="Ma J."/>
        </authorList>
    </citation>
    <scope>NUCLEOTIDE SEQUENCE [LARGE SCALE GENOMIC DNA]</scope>
    <source>
        <strain evidence="3">KACC 12602</strain>
    </source>
</reference>
<dbReference type="Gene3D" id="3.40.630.10">
    <property type="entry name" value="Zn peptidases"/>
    <property type="match status" value="1"/>
</dbReference>
<proteinExistence type="predicted"/>
<comment type="caution">
    <text evidence="2">The sequence shown here is derived from an EMBL/GenBank/DDBJ whole genome shotgun (WGS) entry which is preliminary data.</text>
</comment>
<sequence length="275" mass="30917">MKRNILPDAFALKMKEAAAIFITHPQKLTYTVARNQNPQPQFDLLQKTVGKTPKKVKYEVKAKFIPEYQTQNVIGFIPGKVQSDSFIVFSAHYDHLGRISEDAYFPGANDNASGTSLLLELAHHFSKPENQPAYSVAFMAFGAEEAGLVGSRFYVEHPLFPLQQIKFLVNLDLTGTGDAGLMVVNGKIHEKEFAQLQKLNGEKHYFPEIKSRGKAANSDHFPFSEKGVPAFFLYTLGGTTFYHDVLDKPDALPLTKYPELFRLILDYTQFLSPKP</sequence>
<gene>
    <name evidence="2" type="ORF">ACFPIB_01165</name>
</gene>
<evidence type="ECO:0000313" key="2">
    <source>
        <dbReference type="EMBL" id="MFC5269198.1"/>
    </source>
</evidence>
<evidence type="ECO:0000259" key="1">
    <source>
        <dbReference type="Pfam" id="PF04389"/>
    </source>
</evidence>
<dbReference type="RefSeq" id="WP_378015925.1">
    <property type="nucleotide sequence ID" value="NZ_JBHSKT010000001.1"/>
</dbReference>
<dbReference type="InterPro" id="IPR007484">
    <property type="entry name" value="Peptidase_M28"/>
</dbReference>
<dbReference type="InterPro" id="IPR045175">
    <property type="entry name" value="M28_fam"/>
</dbReference>
<name>A0ABW0E4K8_9BACT</name>
<dbReference type="PANTHER" id="PTHR12147:SF26">
    <property type="entry name" value="PEPTIDASE M28 DOMAIN-CONTAINING PROTEIN"/>
    <property type="match status" value="1"/>
</dbReference>
<organism evidence="2 3">
    <name type="scientific">Adhaeribacter terreus</name>
    <dbReference type="NCBI Taxonomy" id="529703"/>
    <lineage>
        <taxon>Bacteria</taxon>
        <taxon>Pseudomonadati</taxon>
        <taxon>Bacteroidota</taxon>
        <taxon>Cytophagia</taxon>
        <taxon>Cytophagales</taxon>
        <taxon>Hymenobacteraceae</taxon>
        <taxon>Adhaeribacter</taxon>
    </lineage>
</organism>
<accession>A0ABW0E4K8</accession>
<dbReference type="SUPFAM" id="SSF53187">
    <property type="entry name" value="Zn-dependent exopeptidases"/>
    <property type="match status" value="1"/>
</dbReference>
<dbReference type="PANTHER" id="PTHR12147">
    <property type="entry name" value="METALLOPEPTIDASE M28 FAMILY MEMBER"/>
    <property type="match status" value="1"/>
</dbReference>
<protein>
    <submittedName>
        <fullName evidence="2">M28 family metallopeptidase</fullName>
    </submittedName>
</protein>
<dbReference type="Pfam" id="PF04389">
    <property type="entry name" value="Peptidase_M28"/>
    <property type="match status" value="1"/>
</dbReference>
<feature type="domain" description="Peptidase M28" evidence="1">
    <location>
        <begin position="72"/>
        <end position="267"/>
    </location>
</feature>